<keyword evidence="3" id="KW-1185">Reference proteome</keyword>
<dbReference type="EMBL" id="JALLBG020000189">
    <property type="protein sequence ID" value="KAL3760332.1"/>
    <property type="molecule type" value="Genomic_DNA"/>
</dbReference>
<feature type="signal peptide" evidence="1">
    <location>
        <begin position="1"/>
        <end position="18"/>
    </location>
</feature>
<feature type="chain" id="PRO_5044773000" evidence="1">
    <location>
        <begin position="19"/>
        <end position="216"/>
    </location>
</feature>
<evidence type="ECO:0000313" key="2">
    <source>
        <dbReference type="EMBL" id="KAL3760332.1"/>
    </source>
</evidence>
<proteinExistence type="predicted"/>
<keyword evidence="1" id="KW-0732">Signal</keyword>
<comment type="caution">
    <text evidence="2">The sequence shown here is derived from an EMBL/GenBank/DDBJ whole genome shotgun (WGS) entry which is preliminary data.</text>
</comment>
<protein>
    <submittedName>
        <fullName evidence="2">Uncharacterized protein</fullName>
    </submittedName>
</protein>
<evidence type="ECO:0000313" key="3">
    <source>
        <dbReference type="Proteomes" id="UP001530293"/>
    </source>
</evidence>
<sequence>MIILIIYTVTAYLSTGHAFNLPTSDCHRGHRSGMNNCQDRRRFIVQEIIPHAITLTTASSIILPTPAWADALLIDKSSPDIPAFKGDASDAKKRFQSAIKDVDSLIANYDEIAKSGGDNVRLYLGTQGVKSNMYGIVNVLKSLKEEADDIVEYTEALNEFEAYLFQADGAAYQSLFAEFSTAKITPESLLQIAKGDIVNMRKFMSELASQLGVDAR</sequence>
<dbReference type="AlphaFoldDB" id="A0ABD3M9Q0"/>
<dbReference type="Proteomes" id="UP001530293">
    <property type="component" value="Unassembled WGS sequence"/>
</dbReference>
<evidence type="ECO:0000256" key="1">
    <source>
        <dbReference type="SAM" id="SignalP"/>
    </source>
</evidence>
<reference evidence="2 3" key="1">
    <citation type="submission" date="2024-10" db="EMBL/GenBank/DDBJ databases">
        <title>Updated reference genomes for cyclostephanoid diatoms.</title>
        <authorList>
            <person name="Roberts W.R."/>
            <person name="Alverson A.J."/>
        </authorList>
    </citation>
    <scope>NUCLEOTIDE SEQUENCE [LARGE SCALE GENOMIC DNA]</scope>
    <source>
        <strain evidence="2 3">AJA232-27</strain>
    </source>
</reference>
<name>A0ABD3M9Q0_9STRA</name>
<organism evidence="2 3">
    <name type="scientific">Discostella pseudostelligera</name>
    <dbReference type="NCBI Taxonomy" id="259834"/>
    <lineage>
        <taxon>Eukaryota</taxon>
        <taxon>Sar</taxon>
        <taxon>Stramenopiles</taxon>
        <taxon>Ochrophyta</taxon>
        <taxon>Bacillariophyta</taxon>
        <taxon>Coscinodiscophyceae</taxon>
        <taxon>Thalassiosirophycidae</taxon>
        <taxon>Stephanodiscales</taxon>
        <taxon>Stephanodiscaceae</taxon>
        <taxon>Discostella</taxon>
    </lineage>
</organism>
<accession>A0ABD3M9Q0</accession>
<gene>
    <name evidence="2" type="ORF">ACHAWU_006330</name>
</gene>